<organism evidence="1 2">
    <name type="scientific">Listeria marthii FSL S4-120</name>
    <dbReference type="NCBI Taxonomy" id="702457"/>
    <lineage>
        <taxon>Bacteria</taxon>
        <taxon>Bacillati</taxon>
        <taxon>Bacillota</taxon>
        <taxon>Bacilli</taxon>
        <taxon>Bacillales</taxon>
        <taxon>Listeriaceae</taxon>
        <taxon>Listeria</taxon>
    </lineage>
</organism>
<reference evidence="1 2" key="1">
    <citation type="journal article" date="2010" name="Microbiol. Resour. Announc.">
        <title>Comparative genomics of the bacterial genus Listeria: Genome evolution is characterized by limited gene acquisition and limited gene loss.</title>
        <authorList>
            <person name="den Bakker H.C."/>
            <person name="Cummings C.A."/>
            <person name="Ferreira V."/>
            <person name="Vatta P."/>
            <person name="Orsi R.H."/>
            <person name="Degoricija L."/>
            <person name="Barker M."/>
            <person name="Petrauskene O."/>
            <person name="Furtado M.R."/>
            <person name="Wiedmann M."/>
        </authorList>
    </citation>
    <scope>NUCLEOTIDE SEQUENCE [LARGE SCALE GENOMIC DNA]</scope>
    <source>
        <strain evidence="1 2">FSL S4-120</strain>
    </source>
</reference>
<evidence type="ECO:0000313" key="1">
    <source>
        <dbReference type="EMBL" id="EFR88534.1"/>
    </source>
</evidence>
<sequence length="40" mass="4438">MNKYVLKDTMAPIFGGFLAVTLSTHVSEAVINKMKRELIA</sequence>
<dbReference type="EMBL" id="ADXF01000415">
    <property type="protein sequence ID" value="EFR88534.1"/>
    <property type="molecule type" value="Genomic_DNA"/>
</dbReference>
<proteinExistence type="predicted"/>
<keyword evidence="2" id="KW-1185">Reference proteome</keyword>
<dbReference type="Proteomes" id="UP000003412">
    <property type="component" value="Chromosome"/>
</dbReference>
<name>A0ABP2K0D3_9LIST</name>
<accession>A0ABP2K0D3</accession>
<comment type="caution">
    <text evidence="1">The sequence shown here is derived from an EMBL/GenBank/DDBJ whole genome shotgun (WGS) entry which is preliminary data.</text>
</comment>
<protein>
    <submittedName>
        <fullName evidence="1">Uncharacterized protein</fullName>
    </submittedName>
</protein>
<gene>
    <name evidence="1" type="ORF">NT05LM_0879</name>
</gene>
<evidence type="ECO:0000313" key="2">
    <source>
        <dbReference type="Proteomes" id="UP000003412"/>
    </source>
</evidence>